<proteinExistence type="predicted"/>
<gene>
    <name evidence="6" type="ORF">S06H3_23253</name>
</gene>
<dbReference type="SUPFAM" id="SSF102114">
    <property type="entry name" value="Radical SAM enzymes"/>
    <property type="match status" value="1"/>
</dbReference>
<dbReference type="AlphaFoldDB" id="X1LT94"/>
<name>X1LT94_9ZZZZ</name>
<sequence>MNYQKENDALYNSFLNRTFFNGWTKKDDSRYENFRRIEFILNAKCNLDCKYCYYTKYGDQLYPKKISQPTDILRNLEMLLDWLIQNGYAPDIDFFSGEPFFQKVGFDALQMILDKFSSAGRKPKNIVIPTNYTFILIDRLVEKVEKLLKDS</sequence>
<keyword evidence="4" id="KW-0411">Iron-sulfur</keyword>
<evidence type="ECO:0000256" key="1">
    <source>
        <dbReference type="ARBA" id="ARBA00022691"/>
    </source>
</evidence>
<comment type="caution">
    <text evidence="6">The sequence shown here is derived from an EMBL/GenBank/DDBJ whole genome shotgun (WGS) entry which is preliminary data.</text>
</comment>
<dbReference type="GO" id="GO:0046872">
    <property type="term" value="F:metal ion binding"/>
    <property type="evidence" value="ECO:0007669"/>
    <property type="project" value="UniProtKB-KW"/>
</dbReference>
<evidence type="ECO:0000256" key="2">
    <source>
        <dbReference type="ARBA" id="ARBA00022723"/>
    </source>
</evidence>
<accession>X1LT94</accession>
<dbReference type="GO" id="GO:0003824">
    <property type="term" value="F:catalytic activity"/>
    <property type="evidence" value="ECO:0007669"/>
    <property type="project" value="InterPro"/>
</dbReference>
<reference evidence="6" key="1">
    <citation type="journal article" date="2014" name="Front. Microbiol.">
        <title>High frequency of phylogenetically diverse reductive dehalogenase-homologous genes in deep subseafloor sedimentary metagenomes.</title>
        <authorList>
            <person name="Kawai M."/>
            <person name="Futagami T."/>
            <person name="Toyoda A."/>
            <person name="Takaki Y."/>
            <person name="Nishi S."/>
            <person name="Hori S."/>
            <person name="Arai W."/>
            <person name="Tsubouchi T."/>
            <person name="Morono Y."/>
            <person name="Uchiyama I."/>
            <person name="Ito T."/>
            <person name="Fujiyama A."/>
            <person name="Inagaki F."/>
            <person name="Takami H."/>
        </authorList>
    </citation>
    <scope>NUCLEOTIDE SEQUENCE</scope>
    <source>
        <strain evidence="6">Expedition CK06-06</strain>
    </source>
</reference>
<keyword evidence="3" id="KW-0408">Iron</keyword>
<feature type="domain" description="Radical SAM core" evidence="5">
    <location>
        <begin position="43"/>
        <end position="143"/>
    </location>
</feature>
<dbReference type="InterPro" id="IPR013785">
    <property type="entry name" value="Aldolase_TIM"/>
</dbReference>
<dbReference type="Pfam" id="PF04055">
    <property type="entry name" value="Radical_SAM"/>
    <property type="match status" value="1"/>
</dbReference>
<keyword evidence="1" id="KW-0949">S-adenosyl-L-methionine</keyword>
<evidence type="ECO:0000256" key="4">
    <source>
        <dbReference type="ARBA" id="ARBA00023014"/>
    </source>
</evidence>
<dbReference type="SFLD" id="SFLDS00029">
    <property type="entry name" value="Radical_SAM"/>
    <property type="match status" value="1"/>
</dbReference>
<dbReference type="EMBL" id="BARV01012600">
    <property type="protein sequence ID" value="GAI05625.1"/>
    <property type="molecule type" value="Genomic_DNA"/>
</dbReference>
<dbReference type="GO" id="GO:0051536">
    <property type="term" value="F:iron-sulfur cluster binding"/>
    <property type="evidence" value="ECO:0007669"/>
    <property type="project" value="UniProtKB-KW"/>
</dbReference>
<evidence type="ECO:0000259" key="5">
    <source>
        <dbReference type="Pfam" id="PF04055"/>
    </source>
</evidence>
<feature type="non-terminal residue" evidence="6">
    <location>
        <position position="151"/>
    </location>
</feature>
<evidence type="ECO:0000313" key="6">
    <source>
        <dbReference type="EMBL" id="GAI05625.1"/>
    </source>
</evidence>
<dbReference type="InterPro" id="IPR007197">
    <property type="entry name" value="rSAM"/>
</dbReference>
<evidence type="ECO:0000256" key="3">
    <source>
        <dbReference type="ARBA" id="ARBA00023004"/>
    </source>
</evidence>
<dbReference type="InterPro" id="IPR058240">
    <property type="entry name" value="rSAM_sf"/>
</dbReference>
<protein>
    <recommendedName>
        <fullName evidence="5">Radical SAM core domain-containing protein</fullName>
    </recommendedName>
</protein>
<keyword evidence="2" id="KW-0479">Metal-binding</keyword>
<organism evidence="6">
    <name type="scientific">marine sediment metagenome</name>
    <dbReference type="NCBI Taxonomy" id="412755"/>
    <lineage>
        <taxon>unclassified sequences</taxon>
        <taxon>metagenomes</taxon>
        <taxon>ecological metagenomes</taxon>
    </lineage>
</organism>
<dbReference type="Gene3D" id="3.20.20.70">
    <property type="entry name" value="Aldolase class I"/>
    <property type="match status" value="1"/>
</dbReference>